<name>A0A2D3WA50_9BACT</name>
<dbReference type="InterPro" id="IPR016195">
    <property type="entry name" value="Pol/histidinol_Pase-like"/>
</dbReference>
<dbReference type="NCBIfam" id="NF005596">
    <property type="entry name" value="PRK07328.1"/>
    <property type="match status" value="1"/>
</dbReference>
<dbReference type="GO" id="GO:0004401">
    <property type="term" value="F:histidinol-phosphatase activity"/>
    <property type="evidence" value="ECO:0007669"/>
    <property type="project" value="UniProtKB-UniRule"/>
</dbReference>
<dbReference type="Proteomes" id="UP000228859">
    <property type="component" value="Unassembled WGS sequence"/>
</dbReference>
<accession>A0A2D3WA50</accession>
<evidence type="ECO:0000259" key="9">
    <source>
        <dbReference type="Pfam" id="PF02811"/>
    </source>
</evidence>
<dbReference type="EC" id="3.1.3.15" evidence="3 8"/>
<evidence type="ECO:0000256" key="1">
    <source>
        <dbReference type="ARBA" id="ARBA00004970"/>
    </source>
</evidence>
<protein>
    <recommendedName>
        <fullName evidence="3 8">Histidinol-phosphatase</fullName>
        <shortName evidence="8">HolPase</shortName>
        <ecNumber evidence="3 8">3.1.3.15</ecNumber>
    </recommendedName>
</protein>
<dbReference type="InterPro" id="IPR010140">
    <property type="entry name" value="Histidinol_P_phosphatase_HisJ"/>
</dbReference>
<dbReference type="EMBL" id="DLUI01000102">
    <property type="protein sequence ID" value="DAB38191.1"/>
    <property type="molecule type" value="Genomic_DNA"/>
</dbReference>
<keyword evidence="5 8" id="KW-0378">Hydrolase</keyword>
<dbReference type="RefSeq" id="WP_294897110.1">
    <property type="nucleotide sequence ID" value="NZ_DLUI01000102.1"/>
</dbReference>
<evidence type="ECO:0000313" key="10">
    <source>
        <dbReference type="EMBL" id="DAB38191.1"/>
    </source>
</evidence>
<reference evidence="10 11" key="1">
    <citation type="journal article" date="2017" name="Front. Microbiol.">
        <title>Comparative Genomic Analysis of the Class Epsilonproteobacteria and Proposed Reclassification to Epsilonbacteraeota (phyl. nov.).</title>
        <authorList>
            <person name="Waite D.W."/>
            <person name="Vanwonterghem I."/>
            <person name="Rinke C."/>
            <person name="Parks D.H."/>
            <person name="Zhang Y."/>
            <person name="Takai K."/>
            <person name="Sievert S.M."/>
            <person name="Simon J."/>
            <person name="Campbell B.J."/>
            <person name="Hanson T.E."/>
            <person name="Woyke T."/>
            <person name="Klotz M.G."/>
            <person name="Hugenholtz P."/>
        </authorList>
    </citation>
    <scope>NUCLEOTIDE SEQUENCE [LARGE SCALE GENOMIC DNA]</scope>
    <source>
        <strain evidence="10">UBA12443</strain>
    </source>
</reference>
<evidence type="ECO:0000256" key="6">
    <source>
        <dbReference type="ARBA" id="ARBA00023102"/>
    </source>
</evidence>
<proteinExistence type="inferred from homology"/>
<comment type="similarity">
    <text evidence="2 8">Belongs to the PHP hydrolase family. HisK subfamily.</text>
</comment>
<dbReference type="Gene3D" id="3.20.20.140">
    <property type="entry name" value="Metal-dependent hydrolases"/>
    <property type="match status" value="1"/>
</dbReference>
<dbReference type="NCBIfam" id="TIGR01856">
    <property type="entry name" value="hisJ_fam"/>
    <property type="match status" value="1"/>
</dbReference>
<evidence type="ECO:0000256" key="3">
    <source>
        <dbReference type="ARBA" id="ARBA00013085"/>
    </source>
</evidence>
<feature type="domain" description="PHP" evidence="9">
    <location>
        <begin position="4"/>
        <end position="187"/>
    </location>
</feature>
<evidence type="ECO:0000256" key="2">
    <source>
        <dbReference type="ARBA" id="ARBA00009152"/>
    </source>
</evidence>
<organism evidence="10 11">
    <name type="scientific">Sulfuricurvum kujiense</name>
    <dbReference type="NCBI Taxonomy" id="148813"/>
    <lineage>
        <taxon>Bacteria</taxon>
        <taxon>Pseudomonadati</taxon>
        <taxon>Campylobacterota</taxon>
        <taxon>Epsilonproteobacteria</taxon>
        <taxon>Campylobacterales</taxon>
        <taxon>Sulfurimonadaceae</taxon>
        <taxon>Sulfuricurvum</taxon>
    </lineage>
</organism>
<dbReference type="Pfam" id="PF02811">
    <property type="entry name" value="PHP"/>
    <property type="match status" value="1"/>
</dbReference>
<evidence type="ECO:0000256" key="7">
    <source>
        <dbReference type="ARBA" id="ARBA00049158"/>
    </source>
</evidence>
<evidence type="ECO:0000256" key="4">
    <source>
        <dbReference type="ARBA" id="ARBA00022605"/>
    </source>
</evidence>
<sequence length="259" mass="29275">MRVDLHNHTILCNHATGTVAEYVEAAIVCGTQFFGFSDHAPMHYDPKYRMGFDQMELYESWVKEAAECYADKITVLLGYEIDYLPGYMDESVLSRPCDYLIGSVHFIDDWGFDNPEFIGRYEGVDIDDVYRRYFGLIEAMALSGAFDIVGHLDLLKVFKFLPTKDIRLLAEGALRAIKKANMSIEINVSGYRKPVAEAYPSPLLLESIAELEIPITFGSDAHCVDQVGLYSAQAEALARSVGYDKCALYRGRDREMIKF</sequence>
<evidence type="ECO:0000256" key="5">
    <source>
        <dbReference type="ARBA" id="ARBA00022801"/>
    </source>
</evidence>
<dbReference type="GO" id="GO:0000105">
    <property type="term" value="P:L-histidine biosynthetic process"/>
    <property type="evidence" value="ECO:0007669"/>
    <property type="project" value="UniProtKB-UniRule"/>
</dbReference>
<dbReference type="InterPro" id="IPR004013">
    <property type="entry name" value="PHP_dom"/>
</dbReference>
<evidence type="ECO:0000313" key="11">
    <source>
        <dbReference type="Proteomes" id="UP000228859"/>
    </source>
</evidence>
<dbReference type="SUPFAM" id="SSF89550">
    <property type="entry name" value="PHP domain-like"/>
    <property type="match status" value="1"/>
</dbReference>
<comment type="pathway">
    <text evidence="1 8">Amino-acid biosynthesis; L-histidine biosynthesis; L-histidine from 5-phospho-alpha-D-ribose 1-diphosphate: step 8/9.</text>
</comment>
<dbReference type="UniPathway" id="UPA00031">
    <property type="reaction ID" value="UER00013"/>
</dbReference>
<comment type="caution">
    <text evidence="10">The sequence shown here is derived from an EMBL/GenBank/DDBJ whole genome shotgun (WGS) entry which is preliminary data.</text>
</comment>
<keyword evidence="4 8" id="KW-0028">Amino-acid biosynthesis</keyword>
<evidence type="ECO:0000256" key="8">
    <source>
        <dbReference type="RuleBase" id="RU366003"/>
    </source>
</evidence>
<dbReference type="GO" id="GO:0005737">
    <property type="term" value="C:cytoplasm"/>
    <property type="evidence" value="ECO:0007669"/>
    <property type="project" value="TreeGrafter"/>
</dbReference>
<dbReference type="CDD" id="cd12110">
    <property type="entry name" value="PHP_HisPPase_Hisj_like"/>
    <property type="match status" value="1"/>
</dbReference>
<gene>
    <name evidence="10" type="ORF">CFH83_07140</name>
</gene>
<comment type="catalytic activity">
    <reaction evidence="7 8">
        <text>L-histidinol phosphate + H2O = L-histidinol + phosphate</text>
        <dbReference type="Rhea" id="RHEA:14465"/>
        <dbReference type="ChEBI" id="CHEBI:15377"/>
        <dbReference type="ChEBI" id="CHEBI:43474"/>
        <dbReference type="ChEBI" id="CHEBI:57699"/>
        <dbReference type="ChEBI" id="CHEBI:57980"/>
        <dbReference type="EC" id="3.1.3.15"/>
    </reaction>
</comment>
<keyword evidence="6 8" id="KW-0368">Histidine biosynthesis</keyword>
<dbReference type="PANTHER" id="PTHR21039">
    <property type="entry name" value="HISTIDINOL PHOSPHATASE-RELATED"/>
    <property type="match status" value="1"/>
</dbReference>
<dbReference type="AlphaFoldDB" id="A0A2D3WA50"/>
<dbReference type="PANTHER" id="PTHR21039:SF0">
    <property type="entry name" value="HISTIDINOL-PHOSPHATASE"/>
    <property type="match status" value="1"/>
</dbReference>